<dbReference type="InterPro" id="IPR051681">
    <property type="entry name" value="Ser/Thr_Kinases-Pseudokinases"/>
</dbReference>
<organism evidence="5 6">
    <name type="scientific">Monosiga brevicollis</name>
    <name type="common">Choanoflagellate</name>
    <dbReference type="NCBI Taxonomy" id="81824"/>
    <lineage>
        <taxon>Eukaryota</taxon>
        <taxon>Choanoflagellata</taxon>
        <taxon>Craspedida</taxon>
        <taxon>Salpingoecidae</taxon>
        <taxon>Monosiga</taxon>
    </lineage>
</organism>
<dbReference type="GO" id="GO:0005737">
    <property type="term" value="C:cytoplasm"/>
    <property type="evidence" value="ECO:0000318"/>
    <property type="project" value="GO_Central"/>
</dbReference>
<gene>
    <name evidence="5" type="ORF">MONBRDRAFT_26234</name>
</gene>
<feature type="domain" description="Protein kinase" evidence="4">
    <location>
        <begin position="79"/>
        <end position="401"/>
    </location>
</feature>
<dbReference type="Gene3D" id="1.10.510.10">
    <property type="entry name" value="Transferase(Phosphotransferase) domain 1"/>
    <property type="match status" value="1"/>
</dbReference>
<protein>
    <recommendedName>
        <fullName evidence="4">Protein kinase domain-containing protein</fullName>
    </recommendedName>
</protein>
<dbReference type="EMBL" id="CH991554">
    <property type="protein sequence ID" value="EDQ88613.1"/>
    <property type="molecule type" value="Genomic_DNA"/>
</dbReference>
<keyword evidence="1 3" id="KW-0547">Nucleotide-binding</keyword>
<dbReference type="GeneID" id="5891969"/>
<dbReference type="PANTHER" id="PTHR44329:SF293">
    <property type="entry name" value="MITOGEN-ACTIVATED PROTEIN KINASE KINASE KINASE"/>
    <property type="match status" value="1"/>
</dbReference>
<dbReference type="STRING" id="81824.A9V1S3"/>
<dbReference type="GO" id="GO:0004672">
    <property type="term" value="F:protein kinase activity"/>
    <property type="evidence" value="ECO:0000318"/>
    <property type="project" value="GO_Central"/>
</dbReference>
<dbReference type="PROSITE" id="PS00108">
    <property type="entry name" value="PROTEIN_KINASE_ST"/>
    <property type="match status" value="1"/>
</dbReference>
<dbReference type="SMART" id="SM00220">
    <property type="entry name" value="S_TKc"/>
    <property type="match status" value="1"/>
</dbReference>
<dbReference type="Gene3D" id="3.30.200.20">
    <property type="entry name" value="Phosphorylase Kinase, domain 1"/>
    <property type="match status" value="1"/>
</dbReference>
<dbReference type="KEGG" id="mbr:MONBRDRAFT_26234"/>
<proteinExistence type="predicted"/>
<dbReference type="InterPro" id="IPR008271">
    <property type="entry name" value="Ser/Thr_kinase_AS"/>
</dbReference>
<dbReference type="Pfam" id="PF00069">
    <property type="entry name" value="Pkinase"/>
    <property type="match status" value="1"/>
</dbReference>
<sequence length="502" mass="56759">MHAGVLAVSSAAVGIGVWCGWLGHQGRRTLPIQTFVICDQPRQSIAVEELTCQREECTSDAYSMAAPLPQPQALRFEDITLDTCIGAGGFGRVYRGHLRLNETDLVVAIKELTVPRVADFESKVLTHRPTILSLAPLCLMMRDFRQEAELLYGCSHRNIASLYGQAIRTKREQLLDYHQKPFLNTALDADSTPARAPNYYLVLEYCAGGSLGAVLRTHTLEPEVIIDWASQIAQGMRYLHDECRQCIVHRDLKSENILLSKVLDNGQPDLSRNVVKLCDFGTARAFAETVEMTQAGTFAYMAPEVIKTSRFGKESDCWSWGVVLWELMHSELDELRTSQFARNEHDAFFDLQQAWRDECHEKFKQLHRTEEEIAQQHHALRHLQAEQRIQQEALNKREAVLSKRECALLEREMAIISAESHNDAAAGNVRRRQKQGRRNKRIVGLSKDEISRPSVSAWAYMLHVNANRVSPTSLFSRSFNMCNTLVSKTPQSTKPAPSCQKV</sequence>
<dbReference type="InterPro" id="IPR000719">
    <property type="entry name" value="Prot_kinase_dom"/>
</dbReference>
<evidence type="ECO:0000256" key="1">
    <source>
        <dbReference type="ARBA" id="ARBA00022741"/>
    </source>
</evidence>
<feature type="binding site" evidence="3">
    <location>
        <position position="110"/>
    </location>
    <ligand>
        <name>ATP</name>
        <dbReference type="ChEBI" id="CHEBI:30616"/>
    </ligand>
</feature>
<keyword evidence="6" id="KW-1185">Reference proteome</keyword>
<dbReference type="RefSeq" id="XP_001746717.1">
    <property type="nucleotide sequence ID" value="XM_001746665.1"/>
</dbReference>
<dbReference type="PROSITE" id="PS00107">
    <property type="entry name" value="PROTEIN_KINASE_ATP"/>
    <property type="match status" value="1"/>
</dbReference>
<dbReference type="InterPro" id="IPR017441">
    <property type="entry name" value="Protein_kinase_ATP_BS"/>
</dbReference>
<evidence type="ECO:0000256" key="3">
    <source>
        <dbReference type="PROSITE-ProRule" id="PRU10141"/>
    </source>
</evidence>
<dbReference type="InterPro" id="IPR011009">
    <property type="entry name" value="Kinase-like_dom_sf"/>
</dbReference>
<dbReference type="eggNOG" id="KOG0192">
    <property type="taxonomic scope" value="Eukaryota"/>
</dbReference>
<keyword evidence="2 3" id="KW-0067">ATP-binding</keyword>
<dbReference type="AlphaFoldDB" id="A9V1S3"/>
<evidence type="ECO:0000313" key="6">
    <source>
        <dbReference type="Proteomes" id="UP000001357"/>
    </source>
</evidence>
<dbReference type="PANTHER" id="PTHR44329">
    <property type="entry name" value="SERINE/THREONINE-PROTEIN KINASE TNNI3K-RELATED"/>
    <property type="match status" value="1"/>
</dbReference>
<dbReference type="SUPFAM" id="SSF56112">
    <property type="entry name" value="Protein kinase-like (PK-like)"/>
    <property type="match status" value="1"/>
</dbReference>
<evidence type="ECO:0000313" key="5">
    <source>
        <dbReference type="EMBL" id="EDQ88613.1"/>
    </source>
</evidence>
<dbReference type="Proteomes" id="UP000001357">
    <property type="component" value="Unassembled WGS sequence"/>
</dbReference>
<name>A9V1S3_MONBE</name>
<dbReference type="GO" id="GO:0007165">
    <property type="term" value="P:signal transduction"/>
    <property type="evidence" value="ECO:0000318"/>
    <property type="project" value="GO_Central"/>
</dbReference>
<dbReference type="InParanoid" id="A9V1S3"/>
<evidence type="ECO:0000256" key="2">
    <source>
        <dbReference type="ARBA" id="ARBA00022840"/>
    </source>
</evidence>
<dbReference type="GO" id="GO:0005524">
    <property type="term" value="F:ATP binding"/>
    <property type="evidence" value="ECO:0007669"/>
    <property type="project" value="UniProtKB-UniRule"/>
</dbReference>
<dbReference type="PROSITE" id="PS50011">
    <property type="entry name" value="PROTEIN_KINASE_DOM"/>
    <property type="match status" value="1"/>
</dbReference>
<reference evidence="5 6" key="1">
    <citation type="journal article" date="2008" name="Nature">
        <title>The genome of the choanoflagellate Monosiga brevicollis and the origin of metazoans.</title>
        <authorList>
            <consortium name="JGI Sequencing"/>
            <person name="King N."/>
            <person name="Westbrook M.J."/>
            <person name="Young S.L."/>
            <person name="Kuo A."/>
            <person name="Abedin M."/>
            <person name="Chapman J."/>
            <person name="Fairclough S."/>
            <person name="Hellsten U."/>
            <person name="Isogai Y."/>
            <person name="Letunic I."/>
            <person name="Marr M."/>
            <person name="Pincus D."/>
            <person name="Putnam N."/>
            <person name="Rokas A."/>
            <person name="Wright K.J."/>
            <person name="Zuzow R."/>
            <person name="Dirks W."/>
            <person name="Good M."/>
            <person name="Goodstein D."/>
            <person name="Lemons D."/>
            <person name="Li W."/>
            <person name="Lyons J.B."/>
            <person name="Morris A."/>
            <person name="Nichols S."/>
            <person name="Richter D.J."/>
            <person name="Salamov A."/>
            <person name="Bork P."/>
            <person name="Lim W.A."/>
            <person name="Manning G."/>
            <person name="Miller W.T."/>
            <person name="McGinnis W."/>
            <person name="Shapiro H."/>
            <person name="Tjian R."/>
            <person name="Grigoriev I.V."/>
            <person name="Rokhsar D."/>
        </authorList>
    </citation>
    <scope>NUCLEOTIDE SEQUENCE [LARGE SCALE GENOMIC DNA]</scope>
    <source>
        <strain evidence="6">MX1 / ATCC 50154</strain>
    </source>
</reference>
<evidence type="ECO:0000259" key="4">
    <source>
        <dbReference type="PROSITE" id="PS50011"/>
    </source>
</evidence>
<accession>A9V1S3</accession>